<dbReference type="PANTHER" id="PTHR11360">
    <property type="entry name" value="MONOCARBOXYLATE TRANSPORTER"/>
    <property type="match status" value="1"/>
</dbReference>
<evidence type="ECO:0000256" key="4">
    <source>
        <dbReference type="SAM" id="Phobius"/>
    </source>
</evidence>
<evidence type="ECO:0000256" key="3">
    <source>
        <dbReference type="ARBA" id="ARBA00023136"/>
    </source>
</evidence>
<evidence type="ECO:0000256" key="2">
    <source>
        <dbReference type="ARBA" id="ARBA00022989"/>
    </source>
</evidence>
<dbReference type="Pfam" id="PF07690">
    <property type="entry name" value="MFS_1"/>
    <property type="match status" value="1"/>
</dbReference>
<organism evidence="6 7">
    <name type="scientific">Alteraurantiacibacter buctensis</name>
    <dbReference type="NCBI Taxonomy" id="1503981"/>
    <lineage>
        <taxon>Bacteria</taxon>
        <taxon>Pseudomonadati</taxon>
        <taxon>Pseudomonadota</taxon>
        <taxon>Alphaproteobacteria</taxon>
        <taxon>Sphingomonadales</taxon>
        <taxon>Erythrobacteraceae</taxon>
        <taxon>Alteraurantiacibacter</taxon>
    </lineage>
</organism>
<feature type="transmembrane region" description="Helical" evidence="4">
    <location>
        <begin position="85"/>
        <end position="103"/>
    </location>
</feature>
<feature type="transmembrane region" description="Helical" evidence="4">
    <location>
        <begin position="363"/>
        <end position="386"/>
    </location>
</feature>
<feature type="transmembrane region" description="Helical" evidence="4">
    <location>
        <begin position="172"/>
        <end position="193"/>
    </location>
</feature>
<protein>
    <submittedName>
        <fullName evidence="6">MFS transporter</fullName>
    </submittedName>
</protein>
<feature type="transmembrane region" description="Helical" evidence="4">
    <location>
        <begin position="392"/>
        <end position="413"/>
    </location>
</feature>
<feature type="transmembrane region" description="Helical" evidence="4">
    <location>
        <begin position="57"/>
        <end position="78"/>
    </location>
</feature>
<evidence type="ECO:0000259" key="5">
    <source>
        <dbReference type="PROSITE" id="PS50850"/>
    </source>
</evidence>
<proteinExistence type="predicted"/>
<name>A0A844Z028_9SPHN</name>
<dbReference type="EMBL" id="WTYV01000006">
    <property type="protein sequence ID" value="MXO72832.1"/>
    <property type="molecule type" value="Genomic_DNA"/>
</dbReference>
<dbReference type="AlphaFoldDB" id="A0A844Z028"/>
<evidence type="ECO:0000313" key="6">
    <source>
        <dbReference type="EMBL" id="MXO72832.1"/>
    </source>
</evidence>
<keyword evidence="2 4" id="KW-1133">Transmembrane helix</keyword>
<dbReference type="InterPro" id="IPR050327">
    <property type="entry name" value="Proton-linked_MCT"/>
</dbReference>
<keyword evidence="7" id="KW-1185">Reference proteome</keyword>
<dbReference type="RefSeq" id="WP_160772765.1">
    <property type="nucleotide sequence ID" value="NZ_WTYV01000006.1"/>
</dbReference>
<reference evidence="6 7" key="1">
    <citation type="submission" date="2019-12" db="EMBL/GenBank/DDBJ databases">
        <title>Genomic-based taxomic classification of the family Erythrobacteraceae.</title>
        <authorList>
            <person name="Xu L."/>
        </authorList>
    </citation>
    <scope>NUCLEOTIDE SEQUENCE [LARGE SCALE GENOMIC DNA]</scope>
    <source>
        <strain evidence="6 7">M0322</strain>
    </source>
</reference>
<dbReference type="PROSITE" id="PS50850">
    <property type="entry name" value="MFS"/>
    <property type="match status" value="1"/>
</dbReference>
<evidence type="ECO:0000313" key="7">
    <source>
        <dbReference type="Proteomes" id="UP000466966"/>
    </source>
</evidence>
<feature type="transmembrane region" description="Helical" evidence="4">
    <location>
        <begin position="277"/>
        <end position="298"/>
    </location>
</feature>
<dbReference type="InterPro" id="IPR036259">
    <property type="entry name" value="MFS_trans_sf"/>
</dbReference>
<dbReference type="PANTHER" id="PTHR11360:SF290">
    <property type="entry name" value="MONOCARBOXYLATE MFS PERMEASE"/>
    <property type="match status" value="1"/>
</dbReference>
<dbReference type="SUPFAM" id="SSF103473">
    <property type="entry name" value="MFS general substrate transporter"/>
    <property type="match status" value="1"/>
</dbReference>
<feature type="domain" description="Major facilitator superfamily (MFS) profile" evidence="5">
    <location>
        <begin position="15"/>
        <end position="418"/>
    </location>
</feature>
<dbReference type="Gene3D" id="1.20.1250.20">
    <property type="entry name" value="MFS general substrate transporter like domains"/>
    <property type="match status" value="2"/>
</dbReference>
<comment type="caution">
    <text evidence="6">The sequence shown here is derived from an EMBL/GenBank/DDBJ whole genome shotgun (WGS) entry which is preliminary data.</text>
</comment>
<accession>A0A844Z028</accession>
<feature type="transmembrane region" description="Helical" evidence="4">
    <location>
        <begin position="139"/>
        <end position="160"/>
    </location>
</feature>
<feature type="transmembrane region" description="Helical" evidence="4">
    <location>
        <begin position="109"/>
        <end position="127"/>
    </location>
</feature>
<keyword evidence="3 4" id="KW-0472">Membrane</keyword>
<sequence>MADIRPSLAKMRQYAWANVITGFLVWGIGLAGVSMMMPVMYSNISETMDWTVAQTTSFMVIKSAVSAIAGLFAGALFVRFGLKKVLLPSVWAVGVSTLALYFVNMLWEYYALAVISGAASIVCLVGIQLTLARWFEASLGRATGIAMMGGAAAGAVVPLATNYGLEHYGWQATSGIAGLVVLVTLSLFVIFAVHERPEDYGYSAEELDHANAAARGKAPPARLGSDPGPEFKDIVRTTPFIMLVLATAFSGVISNGINEYIPLFIEHQTDLGSTMAALGFTIVLVLSGLGKLVFGWLFDRFSTKGVAMCWALCGIAVLLAFPVSGLATFALFTVVRGLSHGGIVVQAPILGRHIYGTRPIAQLIAILNATFHLGAAAGIGLIGLAVDWTGGYTVPFIFVMVLAFATALIGLTFKPKYWSGYREA</sequence>
<feature type="transmembrane region" description="Helical" evidence="4">
    <location>
        <begin position="240"/>
        <end position="257"/>
    </location>
</feature>
<evidence type="ECO:0000256" key="1">
    <source>
        <dbReference type="ARBA" id="ARBA00022692"/>
    </source>
</evidence>
<dbReference type="Proteomes" id="UP000466966">
    <property type="component" value="Unassembled WGS sequence"/>
</dbReference>
<gene>
    <name evidence="6" type="ORF">GRI99_14460</name>
</gene>
<feature type="transmembrane region" description="Helical" evidence="4">
    <location>
        <begin position="15"/>
        <end position="37"/>
    </location>
</feature>
<dbReference type="InterPro" id="IPR011701">
    <property type="entry name" value="MFS"/>
</dbReference>
<keyword evidence="1 4" id="KW-0812">Transmembrane</keyword>
<dbReference type="InterPro" id="IPR020846">
    <property type="entry name" value="MFS_dom"/>
</dbReference>
<dbReference type="OrthoDB" id="182417at2"/>
<feature type="transmembrane region" description="Helical" evidence="4">
    <location>
        <begin position="305"/>
        <end position="323"/>
    </location>
</feature>
<dbReference type="GO" id="GO:0022857">
    <property type="term" value="F:transmembrane transporter activity"/>
    <property type="evidence" value="ECO:0007669"/>
    <property type="project" value="InterPro"/>
</dbReference>